<dbReference type="Pfam" id="PF08501">
    <property type="entry name" value="Shikimate_dh_N"/>
    <property type="match status" value="1"/>
</dbReference>
<dbReference type="OrthoDB" id="4415835at2759"/>
<dbReference type="InterPro" id="IPR031322">
    <property type="entry name" value="Shikimate/glucono_kinase"/>
</dbReference>
<evidence type="ECO:0000313" key="8">
    <source>
        <dbReference type="Proteomes" id="UP000027730"/>
    </source>
</evidence>
<dbReference type="Pfam" id="PF01488">
    <property type="entry name" value="Shikimate_DH"/>
    <property type="match status" value="1"/>
</dbReference>
<dbReference type="Pfam" id="PF18317">
    <property type="entry name" value="SDH_C"/>
    <property type="match status" value="1"/>
</dbReference>
<keyword evidence="8" id="KW-1185">Reference proteome</keyword>
<dbReference type="AlphaFoldDB" id="A0A074WM11"/>
<evidence type="ECO:0000259" key="5">
    <source>
        <dbReference type="Pfam" id="PF08501"/>
    </source>
</evidence>
<feature type="domain" description="Quinate/shikimate 5-dehydrogenase/glutamyl-tRNA reductase" evidence="4">
    <location>
        <begin position="669"/>
        <end position="716"/>
    </location>
</feature>
<evidence type="ECO:0000256" key="3">
    <source>
        <dbReference type="SAM" id="MobiDB-lite"/>
    </source>
</evidence>
<dbReference type="Gene3D" id="3.40.50.720">
    <property type="entry name" value="NAD(P)-binding Rossmann-like Domain"/>
    <property type="match status" value="1"/>
</dbReference>
<accession>A0A074WM11</accession>
<dbReference type="GeneID" id="25413398"/>
<dbReference type="Pfam" id="PF01487">
    <property type="entry name" value="DHquinase_I"/>
    <property type="match status" value="1"/>
</dbReference>
<dbReference type="CDD" id="cd01065">
    <property type="entry name" value="NAD_bind_Shikimate_DH"/>
    <property type="match status" value="1"/>
</dbReference>
<dbReference type="InterPro" id="IPR046346">
    <property type="entry name" value="Aminoacid_DH-like_N_sf"/>
</dbReference>
<gene>
    <name evidence="7" type="ORF">M436DRAFT_62593</name>
</gene>
<organism evidence="7 8">
    <name type="scientific">Aureobasidium namibiae CBS 147.97</name>
    <dbReference type="NCBI Taxonomy" id="1043004"/>
    <lineage>
        <taxon>Eukaryota</taxon>
        <taxon>Fungi</taxon>
        <taxon>Dikarya</taxon>
        <taxon>Ascomycota</taxon>
        <taxon>Pezizomycotina</taxon>
        <taxon>Dothideomycetes</taxon>
        <taxon>Dothideomycetidae</taxon>
        <taxon>Dothideales</taxon>
        <taxon>Saccotheciaceae</taxon>
        <taxon>Aureobasidium</taxon>
    </lineage>
</organism>
<dbReference type="SUPFAM" id="SSF52540">
    <property type="entry name" value="P-loop containing nucleoside triphosphate hydrolases"/>
    <property type="match status" value="1"/>
</dbReference>
<dbReference type="GO" id="GO:0004764">
    <property type="term" value="F:shikimate 3-dehydrogenase (NADP+) activity"/>
    <property type="evidence" value="ECO:0007669"/>
    <property type="project" value="InterPro"/>
</dbReference>
<name>A0A074WM11_9PEZI</name>
<proteinExistence type="inferred from homology"/>
<sequence length="864" mass="96138">MTDTVVLSSSSASSPSGIKRRRVEGPTYHASYPVEPPAYRRFATKTPDAVVHRYSITPKSHTPSVRETHTQPPSRARTPSDQDASIVLVGTKGSGLSSFAVIAATALRYRLIDTESWLVEHYRMKRSEYIKTRGLSAYRKVSAKALEDILHQHGTRCVLVCGPEALEPHCQALIRTFASTHPVVMINRDLPVIREYLGLPDTSEVLQILGQGRQLCRRISNHEFYNLPESEAASPLSAELCRNLRGRGELHNPPQLLQNVKQDFLHFLSLLARTPPRTGSLLGPAPPSERDFSTSLLLRLEDSADTDFSLVDLNRGTDAVELVVPSRPSQQTPCQKDRISRTLQMIRRHSEAPVLYHVECQDPGLLSPKQMYLDLLYHGLRLIPDFITIDLDCTDRQIRDLTSSATRTQIIGHRFYSMSRSSVWSDPALHKDFDRAVTLGCHVVRFVCQAKSASEDRACALFQAAIASRSKTPLIAYTTGIQSRSSMVLNPCLTPVRQPELPSSDPSLSLLTFKQLMRAKFSSFIYQPLHFHIFGASIDYSLSPMMHNAAFEALAMDHNYSIKQSHDLRDFNTLVDDSFGGSSISLPFKSEILAQLDSTSEAAKAIQAVNTLLPLRAVPDGDKATADPLCRSHKNRAGPVVGLYGENTDWTAIYTCVSRYLSPANTIQSSSSALIVGAGGMARASVYALLQMGVRNIVLWNRTHAKAIRVAEHFTHLYNEPHSRLFNQASTDQGCRIEVVETLNSPWPEGLAQPTIVVCTIPAHQIGDAPPPEFQIPQQWFQSRTGGVIIEVDKLSYKSAWTPLLQQAHDRAHRGWICVEPLEVLIEQGRAQFEIFTGYPAPQRVMKDGIMEKYLAMHAVQDDN</sequence>
<dbReference type="SUPFAM" id="SSF53223">
    <property type="entry name" value="Aminoacid dehydrogenase-like, N-terminal domain"/>
    <property type="match status" value="1"/>
</dbReference>
<comment type="similarity">
    <text evidence="1">In the 2nd section; belongs to the type-I 3-dehydroquinase family.</text>
</comment>
<feature type="compositionally biased region" description="Polar residues" evidence="3">
    <location>
        <begin position="70"/>
        <end position="83"/>
    </location>
</feature>
<dbReference type="Proteomes" id="UP000027730">
    <property type="component" value="Unassembled WGS sequence"/>
</dbReference>
<dbReference type="PANTHER" id="PTHR21090:SF27">
    <property type="entry name" value="QUINATE REPRESSOR PROTEIN"/>
    <property type="match status" value="1"/>
</dbReference>
<evidence type="ECO:0000313" key="7">
    <source>
        <dbReference type="EMBL" id="KEQ74168.1"/>
    </source>
</evidence>
<feature type="region of interest" description="Disordered" evidence="3">
    <location>
        <begin position="1"/>
        <end position="29"/>
    </location>
</feature>
<dbReference type="InterPro" id="IPR001381">
    <property type="entry name" value="DHquinase_I"/>
</dbReference>
<dbReference type="InterPro" id="IPR006151">
    <property type="entry name" value="Shikm_DH/Glu-tRNA_Rdtase"/>
</dbReference>
<dbReference type="Pfam" id="PF01202">
    <property type="entry name" value="SKI"/>
    <property type="match status" value="1"/>
</dbReference>
<evidence type="ECO:0000256" key="1">
    <source>
        <dbReference type="ARBA" id="ARBA00006477"/>
    </source>
</evidence>
<comment type="similarity">
    <text evidence="2">In the N-terminal section; belongs to the shikimate kinase family.</text>
</comment>
<dbReference type="PANTHER" id="PTHR21090">
    <property type="entry name" value="AROM/DEHYDROQUINATE SYNTHASE"/>
    <property type="match status" value="1"/>
</dbReference>
<dbReference type="HOGENOM" id="CLU_008871_0_1_1"/>
<dbReference type="Gene3D" id="3.20.20.70">
    <property type="entry name" value="Aldolase class I"/>
    <property type="match status" value="1"/>
</dbReference>
<reference evidence="7 8" key="1">
    <citation type="journal article" date="2014" name="BMC Genomics">
        <title>Genome sequencing of four Aureobasidium pullulans varieties: biotechnological potential, stress tolerance, and description of new species.</title>
        <authorList>
            <person name="Gostin Ar C."/>
            <person name="Ohm R.A."/>
            <person name="Kogej T."/>
            <person name="Sonjak S."/>
            <person name="Turk M."/>
            <person name="Zajc J."/>
            <person name="Zalar P."/>
            <person name="Grube M."/>
            <person name="Sun H."/>
            <person name="Han J."/>
            <person name="Sharma A."/>
            <person name="Chiniquy J."/>
            <person name="Ngan C.Y."/>
            <person name="Lipzen A."/>
            <person name="Barry K."/>
            <person name="Grigoriev I.V."/>
            <person name="Gunde-Cimerman N."/>
        </authorList>
    </citation>
    <scope>NUCLEOTIDE SEQUENCE [LARGE SCALE GENOMIC DNA]</scope>
    <source>
        <strain evidence="7 8">CBS 147.97</strain>
    </source>
</reference>
<feature type="domain" description="SDH C-terminal" evidence="6">
    <location>
        <begin position="822"/>
        <end position="847"/>
    </location>
</feature>
<dbReference type="GO" id="GO:0003866">
    <property type="term" value="F:3-phosphoshikimate 1-carboxyvinyltransferase activity"/>
    <property type="evidence" value="ECO:0007669"/>
    <property type="project" value="TreeGrafter"/>
</dbReference>
<dbReference type="InterPro" id="IPR013785">
    <property type="entry name" value="Aldolase_TIM"/>
</dbReference>
<evidence type="ECO:0000256" key="2">
    <source>
        <dbReference type="ARBA" id="ARBA00009349"/>
    </source>
</evidence>
<dbReference type="GO" id="GO:0009423">
    <property type="term" value="P:chorismate biosynthetic process"/>
    <property type="evidence" value="ECO:0007669"/>
    <property type="project" value="TreeGrafter"/>
</dbReference>
<dbReference type="STRING" id="1043004.A0A074WM11"/>
<dbReference type="Gene3D" id="3.40.50.10860">
    <property type="entry name" value="Leucine Dehydrogenase, chain A, domain 1"/>
    <property type="match status" value="1"/>
</dbReference>
<feature type="region of interest" description="Disordered" evidence="3">
    <location>
        <begin position="55"/>
        <end position="83"/>
    </location>
</feature>
<dbReference type="SUPFAM" id="SSF51735">
    <property type="entry name" value="NAD(P)-binding Rossmann-fold domains"/>
    <property type="match status" value="1"/>
</dbReference>
<feature type="domain" description="Shikimate dehydrogenase substrate binding N-terminal" evidence="5">
    <location>
        <begin position="533"/>
        <end position="612"/>
    </location>
</feature>
<dbReference type="EMBL" id="KL584707">
    <property type="protein sequence ID" value="KEQ74168.1"/>
    <property type="molecule type" value="Genomic_DNA"/>
</dbReference>
<dbReference type="GO" id="GO:0003855">
    <property type="term" value="F:3-dehydroquinate dehydratase activity"/>
    <property type="evidence" value="ECO:0007669"/>
    <property type="project" value="InterPro"/>
</dbReference>
<evidence type="ECO:0000259" key="6">
    <source>
        <dbReference type="Pfam" id="PF18317"/>
    </source>
</evidence>
<dbReference type="InterPro" id="IPR013708">
    <property type="entry name" value="Shikimate_DH-bd_N"/>
</dbReference>
<dbReference type="RefSeq" id="XP_013428615.1">
    <property type="nucleotide sequence ID" value="XM_013573161.1"/>
</dbReference>
<dbReference type="InterPro" id="IPR027417">
    <property type="entry name" value="P-loop_NTPase"/>
</dbReference>
<dbReference type="InterPro" id="IPR041121">
    <property type="entry name" value="SDH_C"/>
</dbReference>
<dbReference type="Gene3D" id="3.40.50.300">
    <property type="entry name" value="P-loop containing nucleotide triphosphate hydrolases"/>
    <property type="match status" value="1"/>
</dbReference>
<protein>
    <submittedName>
        <fullName evidence="7">Shikimate dehydrogenase substrate binding domain-containing protein</fullName>
    </submittedName>
</protein>
<dbReference type="InterPro" id="IPR036291">
    <property type="entry name" value="NAD(P)-bd_dom_sf"/>
</dbReference>
<evidence type="ECO:0000259" key="4">
    <source>
        <dbReference type="Pfam" id="PF01488"/>
    </source>
</evidence>